<dbReference type="Gene3D" id="1.10.287.130">
    <property type="match status" value="1"/>
</dbReference>
<keyword evidence="7" id="KW-0808">Transferase</keyword>
<proteinExistence type="predicted"/>
<evidence type="ECO:0000259" key="17">
    <source>
        <dbReference type="PROSITE" id="PS50885"/>
    </source>
</evidence>
<dbReference type="GO" id="GO:0005524">
    <property type="term" value="F:ATP binding"/>
    <property type="evidence" value="ECO:0007669"/>
    <property type="project" value="UniProtKB-KW"/>
</dbReference>
<evidence type="ECO:0000256" key="6">
    <source>
        <dbReference type="ARBA" id="ARBA00022553"/>
    </source>
</evidence>
<protein>
    <recommendedName>
        <fullName evidence="3">histidine kinase</fullName>
        <ecNumber evidence="3">2.7.13.3</ecNumber>
    </recommendedName>
</protein>
<evidence type="ECO:0000256" key="12">
    <source>
        <dbReference type="ARBA" id="ARBA00022989"/>
    </source>
</evidence>
<name>A0A161R778_9NEIS</name>
<evidence type="ECO:0000256" key="9">
    <source>
        <dbReference type="ARBA" id="ARBA00022741"/>
    </source>
</evidence>
<dbReference type="SUPFAM" id="SSF55874">
    <property type="entry name" value="ATPase domain of HSP90 chaperone/DNA topoisomerase II/histidine kinase"/>
    <property type="match status" value="1"/>
</dbReference>
<dbReference type="PROSITE" id="PS50109">
    <property type="entry name" value="HIS_KIN"/>
    <property type="match status" value="1"/>
</dbReference>
<dbReference type="SMART" id="SM00304">
    <property type="entry name" value="HAMP"/>
    <property type="match status" value="1"/>
</dbReference>
<evidence type="ECO:0000256" key="13">
    <source>
        <dbReference type="ARBA" id="ARBA00023012"/>
    </source>
</evidence>
<evidence type="ECO:0000259" key="16">
    <source>
        <dbReference type="PROSITE" id="PS50109"/>
    </source>
</evidence>
<evidence type="ECO:0000256" key="14">
    <source>
        <dbReference type="ARBA" id="ARBA00023136"/>
    </source>
</evidence>
<dbReference type="InterPro" id="IPR005467">
    <property type="entry name" value="His_kinase_dom"/>
</dbReference>
<feature type="region of interest" description="Disordered" evidence="15">
    <location>
        <begin position="106"/>
        <end position="143"/>
    </location>
</feature>
<dbReference type="PROSITE" id="PS50885">
    <property type="entry name" value="HAMP"/>
    <property type="match status" value="1"/>
</dbReference>
<keyword evidence="12" id="KW-1133">Transmembrane helix</keyword>
<evidence type="ECO:0000256" key="8">
    <source>
        <dbReference type="ARBA" id="ARBA00022692"/>
    </source>
</evidence>
<evidence type="ECO:0000313" key="18">
    <source>
        <dbReference type="EMBL" id="KZE32498.1"/>
    </source>
</evidence>
<organism evidence="18 19">
    <name type="scientific">Crenobacter luteus</name>
    <dbReference type="NCBI Taxonomy" id="1452487"/>
    <lineage>
        <taxon>Bacteria</taxon>
        <taxon>Pseudomonadati</taxon>
        <taxon>Pseudomonadota</taxon>
        <taxon>Betaproteobacteria</taxon>
        <taxon>Neisseriales</taxon>
        <taxon>Neisseriaceae</taxon>
        <taxon>Crenobacter</taxon>
    </lineage>
</organism>
<dbReference type="PANTHER" id="PTHR44936">
    <property type="entry name" value="SENSOR PROTEIN CREC"/>
    <property type="match status" value="1"/>
</dbReference>
<keyword evidence="14" id="KW-0472">Membrane</keyword>
<accession>A0A161R778</accession>
<dbReference type="Pfam" id="PF02518">
    <property type="entry name" value="HATPase_c"/>
    <property type="match status" value="1"/>
</dbReference>
<evidence type="ECO:0000313" key="19">
    <source>
        <dbReference type="Proteomes" id="UP000076625"/>
    </source>
</evidence>
<dbReference type="SMART" id="SM00388">
    <property type="entry name" value="HisKA"/>
    <property type="match status" value="1"/>
</dbReference>
<feature type="domain" description="HAMP" evidence="17">
    <location>
        <begin position="198"/>
        <end position="250"/>
    </location>
</feature>
<sequence>MAGLIAANLAGMWLNLDERIRLGRLMRSEYAAQRIAEITALLNDVAPNDRARLVRVLDAPPIRLSTAEPWQTSRGSDEDAAAFAAKLRDKLGDATPLQVLSIQRVAREERHRRPSLEPAPTRLAEPPPPPPDGDAPPRREPRGAPLTRILAQTRLSDGSVLTFRYFLPGPKPDTPLRLFGWLALIGASVTLLSAWAVRRLTRPLALFSDAATGLARNLDQPPLPESGPAEVAQAARAFNAMQTELKRYLATRADMLAGISHDLRLPITRVRLRLETLPDGPHKTGIDKDLAEMDALIDDTLAFLRAGNGSEPTARVNVNALIDGVLEDAEALGATVERHGQANAPLTARPLALRRCLANLVDNARRYGGPAVEVSVAETGGRLDILIEDRGPGLSDADRERVFEPYVRLEASRARHTGGSGLGLAIARAIARGHGGDVVLLPRAGGGLTAKLTLPIASA</sequence>
<keyword evidence="19" id="KW-1185">Reference proteome</keyword>
<keyword evidence="9" id="KW-0547">Nucleotide-binding</keyword>
<dbReference type="InterPro" id="IPR004358">
    <property type="entry name" value="Sig_transdc_His_kin-like_C"/>
</dbReference>
<dbReference type="PANTHER" id="PTHR44936:SF5">
    <property type="entry name" value="SENSOR HISTIDINE KINASE ENVZ"/>
    <property type="match status" value="1"/>
</dbReference>
<evidence type="ECO:0000256" key="15">
    <source>
        <dbReference type="SAM" id="MobiDB-lite"/>
    </source>
</evidence>
<dbReference type="CDD" id="cd06225">
    <property type="entry name" value="HAMP"/>
    <property type="match status" value="1"/>
</dbReference>
<keyword evidence="11" id="KW-0067">ATP-binding</keyword>
<dbReference type="GO" id="GO:0005886">
    <property type="term" value="C:plasma membrane"/>
    <property type="evidence" value="ECO:0007669"/>
    <property type="project" value="UniProtKB-SubCell"/>
</dbReference>
<evidence type="ECO:0000256" key="3">
    <source>
        <dbReference type="ARBA" id="ARBA00012438"/>
    </source>
</evidence>
<comment type="caution">
    <text evidence="18">The sequence shown here is derived from an EMBL/GenBank/DDBJ whole genome shotgun (WGS) entry which is preliminary data.</text>
</comment>
<dbReference type="PRINTS" id="PR00344">
    <property type="entry name" value="BCTRLSENSOR"/>
</dbReference>
<dbReference type="InterPro" id="IPR003661">
    <property type="entry name" value="HisK_dim/P_dom"/>
</dbReference>
<evidence type="ECO:0000256" key="2">
    <source>
        <dbReference type="ARBA" id="ARBA00004429"/>
    </source>
</evidence>
<dbReference type="CDD" id="cd00082">
    <property type="entry name" value="HisKA"/>
    <property type="match status" value="1"/>
</dbReference>
<dbReference type="InterPro" id="IPR036890">
    <property type="entry name" value="HATPase_C_sf"/>
</dbReference>
<evidence type="ECO:0000256" key="4">
    <source>
        <dbReference type="ARBA" id="ARBA00022475"/>
    </source>
</evidence>
<dbReference type="InterPro" id="IPR003594">
    <property type="entry name" value="HATPase_dom"/>
</dbReference>
<dbReference type="EC" id="2.7.13.3" evidence="3"/>
<feature type="domain" description="Histidine kinase" evidence="16">
    <location>
        <begin position="258"/>
        <end position="458"/>
    </location>
</feature>
<dbReference type="Proteomes" id="UP000076625">
    <property type="component" value="Unassembled WGS sequence"/>
</dbReference>
<gene>
    <name evidence="18" type="ORF">AVW16_11430</name>
</gene>
<feature type="compositionally biased region" description="Pro residues" evidence="15">
    <location>
        <begin position="125"/>
        <end position="134"/>
    </location>
</feature>
<dbReference type="SMART" id="SM00387">
    <property type="entry name" value="HATPase_c"/>
    <property type="match status" value="1"/>
</dbReference>
<keyword evidence="5" id="KW-0997">Cell inner membrane</keyword>
<keyword evidence="6" id="KW-0597">Phosphoprotein</keyword>
<dbReference type="EMBL" id="LQQU01000020">
    <property type="protein sequence ID" value="KZE32498.1"/>
    <property type="molecule type" value="Genomic_DNA"/>
</dbReference>
<keyword evidence="10" id="KW-0418">Kinase</keyword>
<evidence type="ECO:0000256" key="1">
    <source>
        <dbReference type="ARBA" id="ARBA00000085"/>
    </source>
</evidence>
<dbReference type="GO" id="GO:0000155">
    <property type="term" value="F:phosphorelay sensor kinase activity"/>
    <property type="evidence" value="ECO:0007669"/>
    <property type="project" value="InterPro"/>
</dbReference>
<dbReference type="AlphaFoldDB" id="A0A161R778"/>
<dbReference type="InterPro" id="IPR050980">
    <property type="entry name" value="2C_sensor_his_kinase"/>
</dbReference>
<comment type="subcellular location">
    <subcellularLocation>
        <location evidence="2">Cell inner membrane</location>
        <topology evidence="2">Multi-pass membrane protein</topology>
    </subcellularLocation>
</comment>
<comment type="catalytic activity">
    <reaction evidence="1">
        <text>ATP + protein L-histidine = ADP + protein N-phospho-L-histidine.</text>
        <dbReference type="EC" id="2.7.13.3"/>
    </reaction>
</comment>
<evidence type="ECO:0000256" key="11">
    <source>
        <dbReference type="ARBA" id="ARBA00022840"/>
    </source>
</evidence>
<feature type="compositionally biased region" description="Basic and acidic residues" evidence="15">
    <location>
        <begin position="106"/>
        <end position="115"/>
    </location>
</feature>
<dbReference type="InterPro" id="IPR003660">
    <property type="entry name" value="HAMP_dom"/>
</dbReference>
<dbReference type="CDD" id="cd00075">
    <property type="entry name" value="HATPase"/>
    <property type="match status" value="1"/>
</dbReference>
<dbReference type="STRING" id="1452487.AVW16_11430"/>
<dbReference type="SUPFAM" id="SSF47384">
    <property type="entry name" value="Homodimeric domain of signal transducing histidine kinase"/>
    <property type="match status" value="1"/>
</dbReference>
<evidence type="ECO:0000256" key="7">
    <source>
        <dbReference type="ARBA" id="ARBA00022679"/>
    </source>
</evidence>
<dbReference type="Pfam" id="PF00672">
    <property type="entry name" value="HAMP"/>
    <property type="match status" value="1"/>
</dbReference>
<keyword evidence="13" id="KW-0902">Two-component regulatory system</keyword>
<dbReference type="Gene3D" id="3.30.565.10">
    <property type="entry name" value="Histidine kinase-like ATPase, C-terminal domain"/>
    <property type="match status" value="1"/>
</dbReference>
<evidence type="ECO:0000256" key="5">
    <source>
        <dbReference type="ARBA" id="ARBA00022519"/>
    </source>
</evidence>
<dbReference type="InterPro" id="IPR036097">
    <property type="entry name" value="HisK_dim/P_sf"/>
</dbReference>
<reference evidence="19" key="1">
    <citation type="submission" date="2016-01" db="EMBL/GenBank/DDBJ databases">
        <title>Draft genome of Chromobacterium sp. F49.</title>
        <authorList>
            <person name="Hong K.W."/>
        </authorList>
    </citation>
    <scope>NUCLEOTIDE SEQUENCE [LARGE SCALE GENOMIC DNA]</scope>
    <source>
        <strain evidence="19">CN10</strain>
    </source>
</reference>
<keyword evidence="8" id="KW-0812">Transmembrane</keyword>
<evidence type="ECO:0000256" key="10">
    <source>
        <dbReference type="ARBA" id="ARBA00022777"/>
    </source>
</evidence>
<dbReference type="OrthoDB" id="9804645at2"/>
<keyword evidence="4" id="KW-1003">Cell membrane</keyword>